<protein>
    <recommendedName>
        <fullName evidence="1">FH2 domain-containing protein</fullName>
    </recommendedName>
</protein>
<dbReference type="SUPFAM" id="SSF101447">
    <property type="entry name" value="Formin homology 2 domain (FH2 domain)"/>
    <property type="match status" value="1"/>
</dbReference>
<dbReference type="Gene3D" id="1.20.58.2220">
    <property type="entry name" value="Formin, FH2 domain"/>
    <property type="match status" value="1"/>
</dbReference>
<comment type="caution">
    <text evidence="2">The sequence shown here is derived from an EMBL/GenBank/DDBJ whole genome shotgun (WGS) entry which is preliminary data.</text>
</comment>
<feature type="non-terminal residue" evidence="2">
    <location>
        <position position="61"/>
    </location>
</feature>
<feature type="domain" description="FH2" evidence="1">
    <location>
        <begin position="1"/>
        <end position="61"/>
    </location>
</feature>
<accession>A0A822E177</accession>
<dbReference type="PANTHER" id="PTHR46345">
    <property type="entry name" value="INVERTED FORMIN-2"/>
    <property type="match status" value="1"/>
</dbReference>
<evidence type="ECO:0000313" key="3">
    <source>
        <dbReference type="Proteomes" id="UP000663848"/>
    </source>
</evidence>
<dbReference type="PROSITE" id="PS51444">
    <property type="entry name" value="FH2"/>
    <property type="match status" value="1"/>
</dbReference>
<dbReference type="Proteomes" id="UP000663848">
    <property type="component" value="Unassembled WGS sequence"/>
</dbReference>
<dbReference type="EMBL" id="CAJOBR010067161">
    <property type="protein sequence ID" value="CAF5087789.1"/>
    <property type="molecule type" value="Genomic_DNA"/>
</dbReference>
<proteinExistence type="predicted"/>
<dbReference type="InterPro" id="IPR015425">
    <property type="entry name" value="FH2_Formin"/>
</dbReference>
<feature type="non-terminal residue" evidence="2">
    <location>
        <position position="1"/>
    </location>
</feature>
<dbReference type="Pfam" id="PF02181">
    <property type="entry name" value="FH2"/>
    <property type="match status" value="1"/>
</dbReference>
<sequence>TIGNYMNSSGKTYEPIYGFDISFLPKLHSTKANDGKRTLLHFILQEIEKDHPDLLQFGDEF</sequence>
<dbReference type="PANTHER" id="PTHR46345:SF5">
    <property type="entry name" value="INVERTED FORMIN-2"/>
    <property type="match status" value="1"/>
</dbReference>
<reference evidence="2" key="1">
    <citation type="submission" date="2021-02" db="EMBL/GenBank/DDBJ databases">
        <authorList>
            <person name="Nowell W R."/>
        </authorList>
    </citation>
    <scope>NUCLEOTIDE SEQUENCE</scope>
</reference>
<gene>
    <name evidence="2" type="ORF">QYT958_LOCUS44199</name>
</gene>
<organism evidence="2 3">
    <name type="scientific">Rotaria socialis</name>
    <dbReference type="NCBI Taxonomy" id="392032"/>
    <lineage>
        <taxon>Eukaryota</taxon>
        <taxon>Metazoa</taxon>
        <taxon>Spiralia</taxon>
        <taxon>Gnathifera</taxon>
        <taxon>Rotifera</taxon>
        <taxon>Eurotatoria</taxon>
        <taxon>Bdelloidea</taxon>
        <taxon>Philodinida</taxon>
        <taxon>Philodinidae</taxon>
        <taxon>Rotaria</taxon>
    </lineage>
</organism>
<dbReference type="AlphaFoldDB" id="A0A822E177"/>
<evidence type="ECO:0000259" key="1">
    <source>
        <dbReference type="PROSITE" id="PS51444"/>
    </source>
</evidence>
<name>A0A822E177_9BILA</name>
<dbReference type="InterPro" id="IPR042201">
    <property type="entry name" value="FH2_Formin_sf"/>
</dbReference>
<evidence type="ECO:0000313" key="2">
    <source>
        <dbReference type="EMBL" id="CAF5087789.1"/>
    </source>
</evidence>